<feature type="domain" description="Histidine kinase" evidence="7">
    <location>
        <begin position="685"/>
        <end position="908"/>
    </location>
</feature>
<dbReference type="InterPro" id="IPR004358">
    <property type="entry name" value="Sig_transdc_His_kin-like_C"/>
</dbReference>
<dbReference type="InterPro" id="IPR035965">
    <property type="entry name" value="PAS-like_dom_sf"/>
</dbReference>
<feature type="domain" description="PAC" evidence="9">
    <location>
        <begin position="620"/>
        <end position="672"/>
    </location>
</feature>
<dbReference type="Pfam" id="PF00512">
    <property type="entry name" value="HisKA"/>
    <property type="match status" value="1"/>
</dbReference>
<keyword evidence="11" id="KW-1185">Reference proteome</keyword>
<dbReference type="InterPro" id="IPR001789">
    <property type="entry name" value="Sig_transdc_resp-reg_receiver"/>
</dbReference>
<feature type="coiled-coil region" evidence="5">
    <location>
        <begin position="356"/>
        <end position="383"/>
    </location>
</feature>
<evidence type="ECO:0000256" key="1">
    <source>
        <dbReference type="ARBA" id="ARBA00000085"/>
    </source>
</evidence>
<evidence type="ECO:0000256" key="4">
    <source>
        <dbReference type="PROSITE-ProRule" id="PRU00169"/>
    </source>
</evidence>
<dbReference type="SUPFAM" id="SSF55874">
    <property type="entry name" value="ATPase domain of HSP90 chaperone/DNA topoisomerase II/histidine kinase"/>
    <property type="match status" value="1"/>
</dbReference>
<dbReference type="NCBIfam" id="TIGR00229">
    <property type="entry name" value="sensory_box"/>
    <property type="match status" value="1"/>
</dbReference>
<dbReference type="Pfam" id="PF00072">
    <property type="entry name" value="Response_reg"/>
    <property type="match status" value="1"/>
</dbReference>
<evidence type="ECO:0000259" key="7">
    <source>
        <dbReference type="PROSITE" id="PS50109"/>
    </source>
</evidence>
<dbReference type="Gene3D" id="3.40.50.2300">
    <property type="match status" value="1"/>
</dbReference>
<evidence type="ECO:0000259" key="8">
    <source>
        <dbReference type="PROSITE" id="PS50110"/>
    </source>
</evidence>
<keyword evidence="3 4" id="KW-0597">Phosphoprotein</keyword>
<sequence>MINRKYSIKAYLTAMTIALMVVIIFSLTLFAAWSSARIQSESSHRELSLMVKQGSVVLQNYVERKQANLELWLSQPIVGVFFRAPELAAMSVPGLRGFFSRISTRDADIATVLFVHDGKVVFDSSGMMNQLMGPKAQSRVQGFIQDSNLSNIVVASNEQKDGQAATLFIKSPFKKQDGRQTGDYGIVGINLDKVQKDLFANTTIGKSGFTCLLTDTGSGLRASGVTGPDKEKQDFVEGCQTWRKWSDVPSSYEMLNIKVSPLDGFPLAMVGVSSEKETHREIGFAILICLVAGSVAVIIGATGAMLISKHLSRSLMDFVAGIQRLELDHLDNFRIDQVDTRIAEVSILHGAFEMMVKRIIASRDEIQTKNRNLEEMAGSLRHQRNLLQATLSSIGDGVITTDMDRRITFMNRVAEMLSEHDLASVVNCRLEEVFTIVNEFTRQPLDDPINKVLRHGATHGLADHALLITGKGREIPISNSGAPILDHEGNVSGAVFIFRDVTEQKEQEKELKESEERFRILFESNPAALWLIDFSGVRGEFDAIQEQAAYLASYLEQHPDILERCTKTIRILSVNSAAFSLFKADTFEHLIEKINASISTEASDAFRALLVGLWKGDTRIMLDSVVKSADGELCSVTVTCAFVPGYEDPLSRVLIVVNDITERVELEEQLHQAQKLESVGRLAGGVAHDYNNMLSVILGYAELAEEKAVQHESIRKDLKEIRTAAQRSADITRQLLAFARKQTIAPRVIDLNQTVECMLSMLRRLIGEDLDLTWHPKNMLWPIEIDPTQVDQILANLCVNARDAISGTGKITIETDFRTFDEKYCRFHKGFIPGDFAMLAISDDGFGMDKETQKLIFDPFFTTKEIGQGTGLGLATVFGIVKQNGGFINVYSELGKGTTFKIYFPRYTGEEVGHRYQRPDRIPFGQGEKLLVVEDEASTLQLLRMMLTGLGYSVLAANTPREAIELIKENNSDCALMVTDVIMPEMNGRDLEKHIRSLCPGIKTLFMSGYTANVIAHHGILDEGVKFIQKPFSKVELAIQVRSVLDEPDMSDDNPWTTA</sequence>
<keyword evidence="6" id="KW-0472">Membrane</keyword>
<protein>
    <recommendedName>
        <fullName evidence="2">histidine kinase</fullName>
        <ecNumber evidence="2">2.7.13.3</ecNumber>
    </recommendedName>
</protein>
<dbReference type="CDD" id="cd00082">
    <property type="entry name" value="HisKA"/>
    <property type="match status" value="1"/>
</dbReference>
<dbReference type="PRINTS" id="PR00344">
    <property type="entry name" value="BCTRLSENSOR"/>
</dbReference>
<dbReference type="Gene3D" id="3.30.565.10">
    <property type="entry name" value="Histidine kinase-like ATPase, C-terminal domain"/>
    <property type="match status" value="1"/>
</dbReference>
<dbReference type="PANTHER" id="PTHR43065:SF42">
    <property type="entry name" value="TWO-COMPONENT SENSOR PPRA"/>
    <property type="match status" value="1"/>
</dbReference>
<dbReference type="SUPFAM" id="SSF47384">
    <property type="entry name" value="Homodimeric domain of signal transducing histidine kinase"/>
    <property type="match status" value="1"/>
</dbReference>
<dbReference type="EMBL" id="AP021879">
    <property type="protein sequence ID" value="BBO87128.1"/>
    <property type="molecule type" value="Genomic_DNA"/>
</dbReference>
<evidence type="ECO:0000256" key="5">
    <source>
        <dbReference type="SAM" id="Coils"/>
    </source>
</evidence>
<evidence type="ECO:0000313" key="10">
    <source>
        <dbReference type="EMBL" id="BBO87128.1"/>
    </source>
</evidence>
<dbReference type="PROSITE" id="PS50110">
    <property type="entry name" value="RESPONSE_REGULATORY"/>
    <property type="match status" value="1"/>
</dbReference>
<dbReference type="InterPro" id="IPR036890">
    <property type="entry name" value="HATPase_C_sf"/>
</dbReference>
<evidence type="ECO:0000256" key="3">
    <source>
        <dbReference type="ARBA" id="ARBA00022553"/>
    </source>
</evidence>
<dbReference type="Pfam" id="PF02518">
    <property type="entry name" value="HATPase_c"/>
    <property type="match status" value="1"/>
</dbReference>
<dbReference type="SUPFAM" id="SSF55785">
    <property type="entry name" value="PYP-like sensor domain (PAS domain)"/>
    <property type="match status" value="2"/>
</dbReference>
<feature type="domain" description="PAC" evidence="9">
    <location>
        <begin position="461"/>
        <end position="513"/>
    </location>
</feature>
<dbReference type="Proteomes" id="UP000422108">
    <property type="component" value="Chromosome"/>
</dbReference>
<feature type="transmembrane region" description="Helical" evidence="6">
    <location>
        <begin position="282"/>
        <end position="307"/>
    </location>
</feature>
<dbReference type="EC" id="2.7.13.3" evidence="2"/>
<evidence type="ECO:0000313" key="11">
    <source>
        <dbReference type="Proteomes" id="UP000422108"/>
    </source>
</evidence>
<dbReference type="Pfam" id="PF08448">
    <property type="entry name" value="PAS_4"/>
    <property type="match status" value="1"/>
</dbReference>
<dbReference type="InterPro" id="IPR003594">
    <property type="entry name" value="HATPase_dom"/>
</dbReference>
<dbReference type="InterPro" id="IPR011006">
    <property type="entry name" value="CheY-like_superfamily"/>
</dbReference>
<dbReference type="InterPro" id="IPR013656">
    <property type="entry name" value="PAS_4"/>
</dbReference>
<dbReference type="InterPro" id="IPR005467">
    <property type="entry name" value="His_kinase_dom"/>
</dbReference>
<dbReference type="SMART" id="SM00387">
    <property type="entry name" value="HATPase_c"/>
    <property type="match status" value="1"/>
</dbReference>
<dbReference type="Gene3D" id="1.10.287.130">
    <property type="match status" value="1"/>
</dbReference>
<evidence type="ECO:0000259" key="9">
    <source>
        <dbReference type="PROSITE" id="PS50113"/>
    </source>
</evidence>
<dbReference type="InterPro" id="IPR003661">
    <property type="entry name" value="HisK_dim/P_dom"/>
</dbReference>
<name>A0A5K8A3Z2_9BACT</name>
<keyword evidence="6" id="KW-1133">Transmembrane helix</keyword>
<accession>A0A5K8A3Z2</accession>
<proteinExistence type="predicted"/>
<dbReference type="GO" id="GO:0000155">
    <property type="term" value="F:phosphorelay sensor kinase activity"/>
    <property type="evidence" value="ECO:0007669"/>
    <property type="project" value="InterPro"/>
</dbReference>
<dbReference type="PROSITE" id="PS50109">
    <property type="entry name" value="HIS_KIN"/>
    <property type="match status" value="1"/>
</dbReference>
<keyword evidence="5" id="KW-0175">Coiled coil</keyword>
<dbReference type="InterPro" id="IPR000700">
    <property type="entry name" value="PAS-assoc_C"/>
</dbReference>
<dbReference type="RefSeq" id="WP_155308618.1">
    <property type="nucleotide sequence ID" value="NZ_AP021879.1"/>
</dbReference>
<feature type="modified residue" description="4-aspartylphosphate" evidence="4">
    <location>
        <position position="980"/>
    </location>
</feature>
<comment type="catalytic activity">
    <reaction evidence="1">
        <text>ATP + protein L-histidine = ADP + protein N-phospho-L-histidine.</text>
        <dbReference type="EC" id="2.7.13.3"/>
    </reaction>
</comment>
<dbReference type="PANTHER" id="PTHR43065">
    <property type="entry name" value="SENSOR HISTIDINE KINASE"/>
    <property type="match status" value="1"/>
</dbReference>
<dbReference type="SMART" id="SM00388">
    <property type="entry name" value="HisKA"/>
    <property type="match status" value="1"/>
</dbReference>
<dbReference type="SMART" id="SM00448">
    <property type="entry name" value="REC"/>
    <property type="match status" value="1"/>
</dbReference>
<evidence type="ECO:0000256" key="2">
    <source>
        <dbReference type="ARBA" id="ARBA00012438"/>
    </source>
</evidence>
<gene>
    <name evidence="10" type="ORF">DSCOOX_03080</name>
</gene>
<dbReference type="AlphaFoldDB" id="A0A5K8A3Z2"/>
<dbReference type="InterPro" id="IPR036097">
    <property type="entry name" value="HisK_dim/P_sf"/>
</dbReference>
<dbReference type="Gene3D" id="3.30.450.20">
    <property type="entry name" value="PAS domain"/>
    <property type="match status" value="2"/>
</dbReference>
<feature type="domain" description="Response regulatory" evidence="8">
    <location>
        <begin position="929"/>
        <end position="1045"/>
    </location>
</feature>
<dbReference type="SUPFAM" id="SSF52172">
    <property type="entry name" value="CheY-like"/>
    <property type="match status" value="1"/>
</dbReference>
<feature type="transmembrane region" description="Helical" evidence="6">
    <location>
        <begin position="12"/>
        <end position="33"/>
    </location>
</feature>
<keyword evidence="6" id="KW-0812">Transmembrane</keyword>
<organism evidence="10 11">
    <name type="scientific">Desulfosarcina ovata subsp. ovata</name>
    <dbReference type="NCBI Taxonomy" id="2752305"/>
    <lineage>
        <taxon>Bacteria</taxon>
        <taxon>Pseudomonadati</taxon>
        <taxon>Thermodesulfobacteriota</taxon>
        <taxon>Desulfobacteria</taxon>
        <taxon>Desulfobacterales</taxon>
        <taxon>Desulfosarcinaceae</taxon>
        <taxon>Desulfosarcina</taxon>
    </lineage>
</organism>
<reference evidence="10 11" key="1">
    <citation type="submission" date="2019-11" db="EMBL/GenBank/DDBJ databases">
        <title>Comparative genomics of hydrocarbon-degrading Desulfosarcina strains.</title>
        <authorList>
            <person name="Watanabe M."/>
            <person name="Kojima H."/>
            <person name="Fukui M."/>
        </authorList>
    </citation>
    <scope>NUCLEOTIDE SEQUENCE [LARGE SCALE GENOMIC DNA]</scope>
    <source>
        <strain evidence="11">oXyS1</strain>
    </source>
</reference>
<evidence type="ECO:0000256" key="6">
    <source>
        <dbReference type="SAM" id="Phobius"/>
    </source>
</evidence>
<dbReference type="PROSITE" id="PS50113">
    <property type="entry name" value="PAC"/>
    <property type="match status" value="2"/>
</dbReference>
<dbReference type="InterPro" id="IPR000014">
    <property type="entry name" value="PAS"/>
</dbReference>